<dbReference type="OMA" id="PTTRCLK"/>
<keyword evidence="2" id="KW-0677">Repeat</keyword>
<evidence type="ECO:0000256" key="1">
    <source>
        <dbReference type="ARBA" id="ARBA00022441"/>
    </source>
</evidence>
<dbReference type="EMBL" id="KK198757">
    <property type="protein sequence ID" value="KCW71617.1"/>
    <property type="molecule type" value="Genomic_DNA"/>
</dbReference>
<organism evidence="4">
    <name type="scientific">Eucalyptus grandis</name>
    <name type="common">Flooded gum</name>
    <dbReference type="NCBI Taxonomy" id="71139"/>
    <lineage>
        <taxon>Eukaryota</taxon>
        <taxon>Viridiplantae</taxon>
        <taxon>Streptophyta</taxon>
        <taxon>Embryophyta</taxon>
        <taxon>Tracheophyta</taxon>
        <taxon>Spermatophyta</taxon>
        <taxon>Magnoliopsida</taxon>
        <taxon>eudicotyledons</taxon>
        <taxon>Gunneridae</taxon>
        <taxon>Pentapetalae</taxon>
        <taxon>rosids</taxon>
        <taxon>malvids</taxon>
        <taxon>Myrtales</taxon>
        <taxon>Myrtaceae</taxon>
        <taxon>Myrtoideae</taxon>
        <taxon>Eucalypteae</taxon>
        <taxon>Eucalyptus</taxon>
    </lineage>
</organism>
<protein>
    <recommendedName>
        <fullName evidence="3">F-box domain-containing protein</fullName>
    </recommendedName>
</protein>
<dbReference type="Pfam" id="PF00646">
    <property type="entry name" value="F-box"/>
    <property type="match status" value="1"/>
</dbReference>
<dbReference type="InParanoid" id="A0A059BZR0"/>
<dbReference type="InterPro" id="IPR001810">
    <property type="entry name" value="F-box_dom"/>
</dbReference>
<dbReference type="InterPro" id="IPR057499">
    <property type="entry name" value="Kelch_FKB95"/>
</dbReference>
<dbReference type="AlphaFoldDB" id="A0A059BZR0"/>
<dbReference type="SUPFAM" id="SSF117281">
    <property type="entry name" value="Kelch motif"/>
    <property type="match status" value="1"/>
</dbReference>
<sequence length="359" mass="40194">MECIQSTSQVAAGNELAQMPLIPGLPDDIAISCLARLPRKFHTVLKCVSKRWRDLVCSDEWYSYRRKHKLDEAWIYALCRDKQERSFCYVLDPNSSQRCWKHIQGIPPQISKRKGMGFETLGKKIYFLGGCGWVEEPTDEVYCYDVSANTWNETTSLSIARCYFACEVLDEKIYAIGGLGTDLSGPNSWDTYDPSINGWISHVDPNLVPDIEDSVVLDGQIYIRCGGSSLLSHVYAIVYEPSRGSWQHVDADIASGWKGPAVVIDGTLYVLDQSSGLRLMKWQKESKDWVVVKRLSQLLTQPPCRLVAIGKRLFVIGKGLSTLVFDVDQSENAGRIMVGSSISKLTSDYDVISCKVVAL</sequence>
<gene>
    <name evidence="4" type="ORF">EUGRSUZ_E00142</name>
</gene>
<dbReference type="KEGG" id="egr:104443445"/>
<proteinExistence type="predicted"/>
<dbReference type="CDD" id="cd22152">
    <property type="entry name" value="F-box_AtAFR-like"/>
    <property type="match status" value="1"/>
</dbReference>
<dbReference type="PANTHER" id="PTHR46344">
    <property type="entry name" value="OS02G0202900 PROTEIN"/>
    <property type="match status" value="1"/>
</dbReference>
<dbReference type="Gramene" id="KCW71617">
    <property type="protein sequence ID" value="KCW71617"/>
    <property type="gene ID" value="EUGRSUZ_E00142"/>
</dbReference>
<evidence type="ECO:0000259" key="3">
    <source>
        <dbReference type="SMART" id="SM00256"/>
    </source>
</evidence>
<dbReference type="FunCoup" id="A0A059BZR0">
    <property type="interactions" value="265"/>
</dbReference>
<dbReference type="InterPro" id="IPR006652">
    <property type="entry name" value="Kelch_1"/>
</dbReference>
<feature type="domain" description="F-box" evidence="3">
    <location>
        <begin position="25"/>
        <end position="64"/>
    </location>
</feature>
<dbReference type="Pfam" id="PF25210">
    <property type="entry name" value="Kelch_FKB95"/>
    <property type="match status" value="1"/>
</dbReference>
<name>A0A059BZR0_EUCGR</name>
<dbReference type="eggNOG" id="KOG1072">
    <property type="taxonomic scope" value="Eukaryota"/>
</dbReference>
<evidence type="ECO:0000313" key="4">
    <source>
        <dbReference type="EMBL" id="KCW71617.1"/>
    </source>
</evidence>
<keyword evidence="1" id="KW-0880">Kelch repeat</keyword>
<evidence type="ECO:0000256" key="2">
    <source>
        <dbReference type="ARBA" id="ARBA00022737"/>
    </source>
</evidence>
<reference evidence="4" key="1">
    <citation type="submission" date="2013-07" db="EMBL/GenBank/DDBJ databases">
        <title>The genome of Eucalyptus grandis.</title>
        <authorList>
            <person name="Schmutz J."/>
            <person name="Hayes R."/>
            <person name="Myburg A."/>
            <person name="Tuskan G."/>
            <person name="Grattapaglia D."/>
            <person name="Rokhsar D.S."/>
        </authorList>
    </citation>
    <scope>NUCLEOTIDE SEQUENCE</scope>
    <source>
        <tissue evidence="4">Leaf extractions</tissue>
    </source>
</reference>
<dbReference type="SMART" id="SM00256">
    <property type="entry name" value="FBOX"/>
    <property type="match status" value="1"/>
</dbReference>
<dbReference type="InterPro" id="IPR015915">
    <property type="entry name" value="Kelch-typ_b-propeller"/>
</dbReference>
<dbReference type="SUPFAM" id="SSF81383">
    <property type="entry name" value="F-box domain"/>
    <property type="match status" value="1"/>
</dbReference>
<dbReference type="SMART" id="SM00612">
    <property type="entry name" value="Kelch"/>
    <property type="match status" value="1"/>
</dbReference>
<dbReference type="Gene3D" id="2.120.10.80">
    <property type="entry name" value="Kelch-type beta propeller"/>
    <property type="match status" value="1"/>
</dbReference>
<accession>A0A059BZR0</accession>
<dbReference type="InterPro" id="IPR036047">
    <property type="entry name" value="F-box-like_dom_sf"/>
</dbReference>
<dbReference type="PANTHER" id="PTHR46344:SF26">
    <property type="entry name" value="F-BOX DOMAIN-CONTAINING PROTEIN"/>
    <property type="match status" value="1"/>
</dbReference>